<dbReference type="AlphaFoldDB" id="A0A137PIW3"/>
<proteinExistence type="inferred from homology"/>
<feature type="transmembrane region" description="Helical" evidence="6">
    <location>
        <begin position="203"/>
        <end position="227"/>
    </location>
</feature>
<gene>
    <name evidence="8" type="ORF">CONCODRAFT_167162</name>
</gene>
<evidence type="ECO:0000256" key="6">
    <source>
        <dbReference type="SAM" id="Phobius"/>
    </source>
</evidence>
<keyword evidence="4 6" id="KW-1133">Transmembrane helix</keyword>
<accession>A0A137PIW3</accession>
<keyword evidence="3 6" id="KW-0812">Transmembrane</keyword>
<dbReference type="Proteomes" id="UP000070444">
    <property type="component" value="Unassembled WGS sequence"/>
</dbReference>
<evidence type="ECO:0000256" key="4">
    <source>
        <dbReference type="ARBA" id="ARBA00022989"/>
    </source>
</evidence>
<reference evidence="8 9" key="1">
    <citation type="journal article" date="2015" name="Genome Biol. Evol.">
        <title>Phylogenomic analyses indicate that early fungi evolved digesting cell walls of algal ancestors of land plants.</title>
        <authorList>
            <person name="Chang Y."/>
            <person name="Wang S."/>
            <person name="Sekimoto S."/>
            <person name="Aerts A.L."/>
            <person name="Choi C."/>
            <person name="Clum A."/>
            <person name="LaButti K.M."/>
            <person name="Lindquist E.A."/>
            <person name="Yee Ngan C."/>
            <person name="Ohm R.A."/>
            <person name="Salamov A.A."/>
            <person name="Grigoriev I.V."/>
            <person name="Spatafora J.W."/>
            <person name="Berbee M.L."/>
        </authorList>
    </citation>
    <scope>NUCLEOTIDE SEQUENCE [LARGE SCALE GENOMIC DNA]</scope>
    <source>
        <strain evidence="8 9">NRRL 28638</strain>
    </source>
</reference>
<dbReference type="STRING" id="796925.A0A137PIW3"/>
<feature type="transmembrane region" description="Helical" evidence="6">
    <location>
        <begin position="328"/>
        <end position="348"/>
    </location>
</feature>
<feature type="transmembrane region" description="Helical" evidence="6">
    <location>
        <begin position="393"/>
        <end position="413"/>
    </location>
</feature>
<evidence type="ECO:0000256" key="5">
    <source>
        <dbReference type="ARBA" id="ARBA00023136"/>
    </source>
</evidence>
<evidence type="ECO:0000313" key="8">
    <source>
        <dbReference type="EMBL" id="KXN74946.1"/>
    </source>
</evidence>
<evidence type="ECO:0000256" key="1">
    <source>
        <dbReference type="ARBA" id="ARBA00004141"/>
    </source>
</evidence>
<feature type="domain" description="Amino acid transporter transmembrane" evidence="7">
    <location>
        <begin position="47"/>
        <end position="175"/>
    </location>
</feature>
<feature type="transmembrane region" description="Helical" evidence="6">
    <location>
        <begin position="158"/>
        <end position="180"/>
    </location>
</feature>
<feature type="transmembrane region" description="Helical" evidence="6">
    <location>
        <begin position="247"/>
        <end position="268"/>
    </location>
</feature>
<name>A0A137PIW3_CONC2</name>
<comment type="subcellular location">
    <subcellularLocation>
        <location evidence="1">Membrane</location>
        <topology evidence="1">Multi-pass membrane protein</topology>
    </subcellularLocation>
</comment>
<evidence type="ECO:0000259" key="7">
    <source>
        <dbReference type="Pfam" id="PF01490"/>
    </source>
</evidence>
<sequence>MHKEAEAGVEVQGDHVIDECEVCKFGLKHGALIKDYEEDRRSSKYVIIANLIGIYTVGVCPSIPFVLAQCGWFGIFVIIFSGWITWYSSYFLVKSLYSVKDHRLYDFTALGTHFFGYWTGKLIRVFTHIIQILSVGALVISILDNLKILFINTNLPQLINSHFAVSAILVVLTIAVPGYFVKTVNDTAFICNDLYYYSSNPPVYNAIVPPTLADGFSLLLFAFNGILSFPHLERTMKEPKSWDLSSFFAMLLTCCAFFLIGIMGYWAYGNSAEINFFSNLPQTWVIPALTVIFILQVYENCMSSMIVVIDEERPKLTSLKINAVLKELIRVVVYSIPYLIMWVSIVAIKRFNAFSNLTGSINGIYLSIIMPPVFYVLGYGLKSNLFTINGLSMILMVLFGLTIGNYCVYITIIQL</sequence>
<evidence type="ECO:0000256" key="3">
    <source>
        <dbReference type="ARBA" id="ARBA00022692"/>
    </source>
</evidence>
<evidence type="ECO:0000256" key="2">
    <source>
        <dbReference type="ARBA" id="ARBA00008066"/>
    </source>
</evidence>
<feature type="transmembrane region" description="Helical" evidence="6">
    <location>
        <begin position="72"/>
        <end position="92"/>
    </location>
</feature>
<dbReference type="InterPro" id="IPR013057">
    <property type="entry name" value="AA_transpt_TM"/>
</dbReference>
<dbReference type="PANTHER" id="PTHR22950">
    <property type="entry name" value="AMINO ACID TRANSPORTER"/>
    <property type="match status" value="1"/>
</dbReference>
<evidence type="ECO:0000313" key="9">
    <source>
        <dbReference type="Proteomes" id="UP000070444"/>
    </source>
</evidence>
<protein>
    <recommendedName>
        <fullName evidence="7">Amino acid transporter transmembrane domain-containing protein</fullName>
    </recommendedName>
</protein>
<feature type="transmembrane region" description="Helical" evidence="6">
    <location>
        <begin position="45"/>
        <end position="66"/>
    </location>
</feature>
<dbReference type="GO" id="GO:0016020">
    <property type="term" value="C:membrane"/>
    <property type="evidence" value="ECO:0007669"/>
    <property type="project" value="UniProtKB-SubCell"/>
</dbReference>
<organism evidence="8 9">
    <name type="scientific">Conidiobolus coronatus (strain ATCC 28846 / CBS 209.66 / NRRL 28638)</name>
    <name type="common">Delacroixia coronata</name>
    <dbReference type="NCBI Taxonomy" id="796925"/>
    <lineage>
        <taxon>Eukaryota</taxon>
        <taxon>Fungi</taxon>
        <taxon>Fungi incertae sedis</taxon>
        <taxon>Zoopagomycota</taxon>
        <taxon>Entomophthoromycotina</taxon>
        <taxon>Entomophthoromycetes</taxon>
        <taxon>Entomophthorales</taxon>
        <taxon>Ancylistaceae</taxon>
        <taxon>Conidiobolus</taxon>
    </lineage>
</organism>
<dbReference type="EMBL" id="KQ964419">
    <property type="protein sequence ID" value="KXN74946.1"/>
    <property type="molecule type" value="Genomic_DNA"/>
</dbReference>
<comment type="similarity">
    <text evidence="2">Belongs to the amino acid/polyamine transporter 2 family.</text>
</comment>
<feature type="transmembrane region" description="Helical" evidence="6">
    <location>
        <begin position="126"/>
        <end position="146"/>
    </location>
</feature>
<dbReference type="GO" id="GO:0015179">
    <property type="term" value="F:L-amino acid transmembrane transporter activity"/>
    <property type="evidence" value="ECO:0007669"/>
    <property type="project" value="TreeGrafter"/>
</dbReference>
<keyword evidence="5 6" id="KW-0472">Membrane</keyword>
<feature type="domain" description="Amino acid transporter transmembrane" evidence="7">
    <location>
        <begin position="215"/>
        <end position="412"/>
    </location>
</feature>
<keyword evidence="9" id="KW-1185">Reference proteome</keyword>
<dbReference type="Pfam" id="PF01490">
    <property type="entry name" value="Aa_trans"/>
    <property type="match status" value="2"/>
</dbReference>
<dbReference type="OrthoDB" id="655540at2759"/>
<feature type="transmembrane region" description="Helical" evidence="6">
    <location>
        <begin position="360"/>
        <end position="381"/>
    </location>
</feature>